<feature type="compositionally biased region" description="Polar residues" evidence="8">
    <location>
        <begin position="134"/>
        <end position="145"/>
    </location>
</feature>
<dbReference type="SUPFAM" id="SSF143791">
    <property type="entry name" value="DUSP-like"/>
    <property type="match status" value="1"/>
</dbReference>
<dbReference type="OrthoDB" id="952271at2759"/>
<evidence type="ECO:0000256" key="4">
    <source>
        <dbReference type="ARBA" id="ARBA00022670"/>
    </source>
</evidence>
<evidence type="ECO:0000256" key="6">
    <source>
        <dbReference type="ARBA" id="ARBA00022801"/>
    </source>
</evidence>
<gene>
    <name evidence="11" type="ORF">L873DRAFT_1762829</name>
</gene>
<feature type="compositionally biased region" description="Polar residues" evidence="8">
    <location>
        <begin position="841"/>
        <end position="850"/>
    </location>
</feature>
<evidence type="ECO:0000256" key="5">
    <source>
        <dbReference type="ARBA" id="ARBA00022786"/>
    </source>
</evidence>
<protein>
    <recommendedName>
        <fullName evidence="3">ubiquitinyl hydrolase 1</fullName>
        <ecNumber evidence="3">3.4.19.12</ecNumber>
    </recommendedName>
</protein>
<dbReference type="PROSITE" id="PS50235">
    <property type="entry name" value="USP_3"/>
    <property type="match status" value="1"/>
</dbReference>
<dbReference type="GO" id="GO:0006508">
    <property type="term" value="P:proteolysis"/>
    <property type="evidence" value="ECO:0007669"/>
    <property type="project" value="UniProtKB-KW"/>
</dbReference>
<dbReference type="InterPro" id="IPR035927">
    <property type="entry name" value="DUSP-like_sf"/>
</dbReference>
<keyword evidence="5" id="KW-0833">Ubl conjugation pathway</keyword>
<evidence type="ECO:0000256" key="1">
    <source>
        <dbReference type="ARBA" id="ARBA00000707"/>
    </source>
</evidence>
<keyword evidence="7" id="KW-0788">Thiol protease</keyword>
<feature type="compositionally biased region" description="Basic and acidic residues" evidence="8">
    <location>
        <begin position="1"/>
        <end position="13"/>
    </location>
</feature>
<name>A0A3N4JV40_9PEZI</name>
<proteinExistence type="inferred from homology"/>
<feature type="compositionally biased region" description="Polar residues" evidence="8">
    <location>
        <begin position="1026"/>
        <end position="1043"/>
    </location>
</feature>
<feature type="domain" description="USP" evidence="9">
    <location>
        <begin position="391"/>
        <end position="1011"/>
    </location>
</feature>
<organism evidence="11 12">
    <name type="scientific">Choiromyces venosus 120613-1</name>
    <dbReference type="NCBI Taxonomy" id="1336337"/>
    <lineage>
        <taxon>Eukaryota</taxon>
        <taxon>Fungi</taxon>
        <taxon>Dikarya</taxon>
        <taxon>Ascomycota</taxon>
        <taxon>Pezizomycotina</taxon>
        <taxon>Pezizomycetes</taxon>
        <taxon>Pezizales</taxon>
        <taxon>Tuberaceae</taxon>
        <taxon>Choiromyces</taxon>
    </lineage>
</organism>
<dbReference type="AlphaFoldDB" id="A0A3N4JV40"/>
<feature type="region of interest" description="Disordered" evidence="8">
    <location>
        <begin position="1"/>
        <end position="68"/>
    </location>
</feature>
<keyword evidence="12" id="KW-1185">Reference proteome</keyword>
<dbReference type="InterPro" id="IPR018200">
    <property type="entry name" value="USP_CS"/>
</dbReference>
<evidence type="ECO:0000259" key="9">
    <source>
        <dbReference type="PROSITE" id="PS50235"/>
    </source>
</evidence>
<dbReference type="EMBL" id="ML120369">
    <property type="protein sequence ID" value="RPB02077.1"/>
    <property type="molecule type" value="Genomic_DNA"/>
</dbReference>
<dbReference type="PANTHER" id="PTHR21646">
    <property type="entry name" value="UBIQUITIN CARBOXYL-TERMINAL HYDROLASE"/>
    <property type="match status" value="1"/>
</dbReference>
<dbReference type="InterPro" id="IPR050185">
    <property type="entry name" value="Ub_carboxyl-term_hydrolase"/>
</dbReference>
<feature type="region of interest" description="Disordered" evidence="8">
    <location>
        <begin position="1137"/>
        <end position="1185"/>
    </location>
</feature>
<comment type="similarity">
    <text evidence="2">Belongs to the peptidase C19 family.</text>
</comment>
<evidence type="ECO:0000256" key="7">
    <source>
        <dbReference type="ARBA" id="ARBA00022807"/>
    </source>
</evidence>
<dbReference type="InterPro" id="IPR001394">
    <property type="entry name" value="Peptidase_C19_UCH"/>
</dbReference>
<dbReference type="Pfam" id="PF06337">
    <property type="entry name" value="DUSP"/>
    <property type="match status" value="1"/>
</dbReference>
<evidence type="ECO:0000256" key="8">
    <source>
        <dbReference type="SAM" id="MobiDB-lite"/>
    </source>
</evidence>
<dbReference type="Gene3D" id="3.30.2230.10">
    <property type="entry name" value="DUSP-like"/>
    <property type="match status" value="1"/>
</dbReference>
<dbReference type="SMART" id="SM00695">
    <property type="entry name" value="DUSP"/>
    <property type="match status" value="1"/>
</dbReference>
<keyword evidence="4" id="KW-0645">Protease</keyword>
<evidence type="ECO:0000313" key="11">
    <source>
        <dbReference type="EMBL" id="RPB02077.1"/>
    </source>
</evidence>
<dbReference type="PROSITE" id="PS51283">
    <property type="entry name" value="DUSP"/>
    <property type="match status" value="1"/>
</dbReference>
<accession>A0A3N4JV40</accession>
<dbReference type="GO" id="GO:0016579">
    <property type="term" value="P:protein deubiquitination"/>
    <property type="evidence" value="ECO:0007669"/>
    <property type="project" value="InterPro"/>
</dbReference>
<dbReference type="Gene3D" id="3.10.20.90">
    <property type="entry name" value="Phosphatidylinositol 3-kinase Catalytic Subunit, Chain A, domain 1"/>
    <property type="match status" value="1"/>
</dbReference>
<dbReference type="InterPro" id="IPR028135">
    <property type="entry name" value="Ub_USP-typ"/>
</dbReference>
<evidence type="ECO:0000256" key="2">
    <source>
        <dbReference type="ARBA" id="ARBA00009085"/>
    </source>
</evidence>
<evidence type="ECO:0000256" key="3">
    <source>
        <dbReference type="ARBA" id="ARBA00012759"/>
    </source>
</evidence>
<feature type="region of interest" description="Disordered" evidence="8">
    <location>
        <begin position="1018"/>
        <end position="1072"/>
    </location>
</feature>
<feature type="region of interest" description="Disordered" evidence="8">
    <location>
        <begin position="829"/>
        <end position="858"/>
    </location>
</feature>
<dbReference type="InterPro" id="IPR038765">
    <property type="entry name" value="Papain-like_cys_pep_sf"/>
</dbReference>
<feature type="compositionally biased region" description="Basic and acidic residues" evidence="8">
    <location>
        <begin position="146"/>
        <end position="156"/>
    </location>
</feature>
<keyword evidence="6" id="KW-0378">Hydrolase</keyword>
<feature type="region of interest" description="Disordered" evidence="8">
    <location>
        <begin position="127"/>
        <end position="163"/>
    </location>
</feature>
<dbReference type="Proteomes" id="UP000276215">
    <property type="component" value="Unassembled WGS sequence"/>
</dbReference>
<dbReference type="STRING" id="1336337.A0A3N4JV40"/>
<evidence type="ECO:0000313" key="12">
    <source>
        <dbReference type="Proteomes" id="UP000276215"/>
    </source>
</evidence>
<dbReference type="CDD" id="cd02674">
    <property type="entry name" value="Peptidase_C19R"/>
    <property type="match status" value="1"/>
</dbReference>
<dbReference type="PROSITE" id="PS00972">
    <property type="entry name" value="USP_1"/>
    <property type="match status" value="1"/>
</dbReference>
<comment type="catalytic activity">
    <reaction evidence="1">
        <text>Thiol-dependent hydrolysis of ester, thioester, amide, peptide and isopeptide bonds formed by the C-terminal Gly of ubiquitin (a 76-residue protein attached to proteins as an intracellular targeting signal).</text>
        <dbReference type="EC" id="3.4.19.12"/>
    </reaction>
</comment>
<dbReference type="InterPro" id="IPR028889">
    <property type="entry name" value="USP"/>
</dbReference>
<feature type="domain" description="DUSP" evidence="10">
    <location>
        <begin position="71"/>
        <end position="208"/>
    </location>
</feature>
<dbReference type="Pfam" id="PF14836">
    <property type="entry name" value="Ubiquitin_3"/>
    <property type="match status" value="1"/>
</dbReference>
<dbReference type="InterPro" id="IPR006615">
    <property type="entry name" value="Pept_C19_DUSP"/>
</dbReference>
<dbReference type="GO" id="GO:0004843">
    <property type="term" value="F:cysteine-type deubiquitinase activity"/>
    <property type="evidence" value="ECO:0007669"/>
    <property type="project" value="UniProtKB-EC"/>
</dbReference>
<feature type="region of interest" description="Disordered" evidence="8">
    <location>
        <begin position="353"/>
        <end position="372"/>
    </location>
</feature>
<dbReference type="PANTHER" id="PTHR21646:SF24">
    <property type="entry name" value="UBIQUITIN CARBOXYL-TERMINAL HYDROLASE"/>
    <property type="match status" value="1"/>
</dbReference>
<dbReference type="Pfam" id="PF00443">
    <property type="entry name" value="UCH"/>
    <property type="match status" value="1"/>
</dbReference>
<evidence type="ECO:0000259" key="10">
    <source>
        <dbReference type="PROSITE" id="PS51283"/>
    </source>
</evidence>
<sequence>MPLAEEKSRRESSVDMADGSVASSEGNGGVTRIDATPAATSTAPSTATTTAVGSIQPSSASATSVSSVSIPSIEDQVDFILKTRLEARIKEGDLGYIISGPWLYQFMAKAPDSGIPLSKEDAEREMGPIDNSDLVDTTQIQGQAKKTSDDSTCSRENDDDSAVPKDFVPIKPGNLGEDFEILTEEAWNSLVSWYGLAEGSPVITRRAVDTSGEFFVSNIQYELYPPTFTLHRLRDPSVNITKDLLDKEKLQSPKKIIAGKTDSFQKFLKKVKRLVGVEATRKSRLWRIIEKPSELDLELTSKSSKKAGLGAGGTIVIEEQSSDGEWISEKSTKSIKKAGQQVTVALNGKNVSGGMGKKISTRPDSPSGSTGAAVIKSFLNRPGERRPLGKCGLSNLGNTCYMNSALQCLRSVVELSKYFLRNEYMEELNPSNPLSHGGEVAKAYANLLGHIFSSSCPASVSPRVFKATISRFSVSFSGYGQQDTQEFLAFLLDGLHEDLNRIQKKPYIEKPESTDEMVGDNEAIAKLAQEHWSIYKQRNDSVIADLFGGLYQSTLVCPDCEKVSITFDPFIDLTLPLPVENVWGRDIYYFPSSASGKRLVKIPVEMDKNSSIKSLKEHFAKKFNLDSKKIMASEVYKGKFFKHYEDYQTVSEAIRQDDDAFIYELDDVPTNYPPPKGKKSRRTGFYGPNYIFGLPFFIVLNRDEVRSLDAIMKKMIEKYQVLTTRDFYESETSPSESETEEVVEVKDELDDINEAEEETDDGFVDVSMKDASSMVGSDRKTVKRGSRRPLPAGIQDLFTVKVTKRRSGDSAVITGWQSLEHAFDIRERLNREQSASPPPRKTSSYFTNTGLSGGASPRKRKGIHLKDCLDEFAKEEILSEEDPWFCPRCKVHRRASKKFELWKCPDILVIHLKRFSSSRNFRDKIDVLIDCPVTGLNLQERVGLREEGKGLVYDLIAVDNHYGGLGGGHYTAFAKSWIDDKWYYYDDSSVREVSEQKVITPAAYLLFYRRRSEDPLGGPNLRMLSESVNSPGSASSSRNTSPTRAGEDGPSDDFSATVFMNGRSSGGGASTLPTLYSDTPGNTILWGDEPPPPYAETTGKEMVLVSKPQGSPTSGKVPNVGFGFSSRRDSSNDGVFIGPLLDASQDGEMPTDITVGDDEGILPSSSDGNDDTTELHSEVTDTMES</sequence>
<feature type="compositionally biased region" description="Low complexity" evidence="8">
    <location>
        <begin position="35"/>
        <end position="68"/>
    </location>
</feature>
<reference evidence="11 12" key="1">
    <citation type="journal article" date="2018" name="Nat. Ecol. Evol.">
        <title>Pezizomycetes genomes reveal the molecular basis of ectomycorrhizal truffle lifestyle.</title>
        <authorList>
            <person name="Murat C."/>
            <person name="Payen T."/>
            <person name="Noel B."/>
            <person name="Kuo A."/>
            <person name="Morin E."/>
            <person name="Chen J."/>
            <person name="Kohler A."/>
            <person name="Krizsan K."/>
            <person name="Balestrini R."/>
            <person name="Da Silva C."/>
            <person name="Montanini B."/>
            <person name="Hainaut M."/>
            <person name="Levati E."/>
            <person name="Barry K.W."/>
            <person name="Belfiori B."/>
            <person name="Cichocki N."/>
            <person name="Clum A."/>
            <person name="Dockter R.B."/>
            <person name="Fauchery L."/>
            <person name="Guy J."/>
            <person name="Iotti M."/>
            <person name="Le Tacon F."/>
            <person name="Lindquist E.A."/>
            <person name="Lipzen A."/>
            <person name="Malagnac F."/>
            <person name="Mello A."/>
            <person name="Molinier V."/>
            <person name="Miyauchi S."/>
            <person name="Poulain J."/>
            <person name="Riccioni C."/>
            <person name="Rubini A."/>
            <person name="Sitrit Y."/>
            <person name="Splivallo R."/>
            <person name="Traeger S."/>
            <person name="Wang M."/>
            <person name="Zifcakova L."/>
            <person name="Wipf D."/>
            <person name="Zambonelli A."/>
            <person name="Paolocci F."/>
            <person name="Nowrousian M."/>
            <person name="Ottonello S."/>
            <person name="Baldrian P."/>
            <person name="Spatafora J.W."/>
            <person name="Henrissat B."/>
            <person name="Nagy L.G."/>
            <person name="Aury J.M."/>
            <person name="Wincker P."/>
            <person name="Grigoriev I.V."/>
            <person name="Bonfante P."/>
            <person name="Martin F.M."/>
        </authorList>
    </citation>
    <scope>NUCLEOTIDE SEQUENCE [LARGE SCALE GENOMIC DNA]</scope>
    <source>
        <strain evidence="11 12">120613-1</strain>
    </source>
</reference>
<dbReference type="SUPFAM" id="SSF54001">
    <property type="entry name" value="Cysteine proteinases"/>
    <property type="match status" value="1"/>
</dbReference>
<dbReference type="PROSITE" id="PS00973">
    <property type="entry name" value="USP_2"/>
    <property type="match status" value="1"/>
</dbReference>
<dbReference type="EC" id="3.4.19.12" evidence="3"/>
<dbReference type="Gene3D" id="3.90.70.10">
    <property type="entry name" value="Cysteine proteinases"/>
    <property type="match status" value="2"/>
</dbReference>